<feature type="region of interest" description="Disordered" evidence="1">
    <location>
        <begin position="479"/>
        <end position="511"/>
    </location>
</feature>
<dbReference type="Proteomes" id="UP001445076">
    <property type="component" value="Unassembled WGS sequence"/>
</dbReference>
<feature type="compositionally biased region" description="Basic and acidic residues" evidence="1">
    <location>
        <begin position="135"/>
        <end position="146"/>
    </location>
</feature>
<organism evidence="3 4">
    <name type="scientific">Cherax quadricarinatus</name>
    <name type="common">Australian red claw crayfish</name>
    <dbReference type="NCBI Taxonomy" id="27406"/>
    <lineage>
        <taxon>Eukaryota</taxon>
        <taxon>Metazoa</taxon>
        <taxon>Ecdysozoa</taxon>
        <taxon>Arthropoda</taxon>
        <taxon>Crustacea</taxon>
        <taxon>Multicrustacea</taxon>
        <taxon>Malacostraca</taxon>
        <taxon>Eumalacostraca</taxon>
        <taxon>Eucarida</taxon>
        <taxon>Decapoda</taxon>
        <taxon>Pleocyemata</taxon>
        <taxon>Astacidea</taxon>
        <taxon>Parastacoidea</taxon>
        <taxon>Parastacidae</taxon>
        <taxon>Cherax</taxon>
    </lineage>
</organism>
<feature type="region of interest" description="Disordered" evidence="1">
    <location>
        <begin position="337"/>
        <end position="365"/>
    </location>
</feature>
<reference evidence="3 4" key="1">
    <citation type="journal article" date="2024" name="BMC Genomics">
        <title>Genome assembly of redclaw crayfish (Cherax quadricarinatus) provides insights into its immune adaptation and hypoxia tolerance.</title>
        <authorList>
            <person name="Liu Z."/>
            <person name="Zheng J."/>
            <person name="Li H."/>
            <person name="Fang K."/>
            <person name="Wang S."/>
            <person name="He J."/>
            <person name="Zhou D."/>
            <person name="Weng S."/>
            <person name="Chi M."/>
            <person name="Gu Z."/>
            <person name="He J."/>
            <person name="Li F."/>
            <person name="Wang M."/>
        </authorList>
    </citation>
    <scope>NUCLEOTIDE SEQUENCE [LARGE SCALE GENOMIC DNA]</scope>
    <source>
        <strain evidence="3">ZL_2023a</strain>
    </source>
</reference>
<protein>
    <recommendedName>
        <fullName evidence="2">LysM domain-containing protein</fullName>
    </recommendedName>
</protein>
<dbReference type="InterPro" id="IPR018392">
    <property type="entry name" value="LysM"/>
</dbReference>
<feature type="region of interest" description="Disordered" evidence="1">
    <location>
        <begin position="547"/>
        <end position="568"/>
    </location>
</feature>
<proteinExistence type="predicted"/>
<feature type="compositionally biased region" description="Low complexity" evidence="1">
    <location>
        <begin position="342"/>
        <end position="365"/>
    </location>
</feature>
<evidence type="ECO:0000313" key="3">
    <source>
        <dbReference type="EMBL" id="KAK8724250.1"/>
    </source>
</evidence>
<dbReference type="Gene3D" id="3.10.350.10">
    <property type="entry name" value="LysM domain"/>
    <property type="match status" value="1"/>
</dbReference>
<feature type="region of interest" description="Disordered" evidence="1">
    <location>
        <begin position="135"/>
        <end position="170"/>
    </location>
</feature>
<feature type="region of interest" description="Disordered" evidence="1">
    <location>
        <begin position="1"/>
        <end position="27"/>
    </location>
</feature>
<dbReference type="CDD" id="cd00118">
    <property type="entry name" value="LysM"/>
    <property type="match status" value="1"/>
</dbReference>
<keyword evidence="4" id="KW-1185">Reference proteome</keyword>
<dbReference type="AlphaFoldDB" id="A0AAW0W6J1"/>
<feature type="region of interest" description="Disordered" evidence="1">
    <location>
        <begin position="301"/>
        <end position="322"/>
    </location>
</feature>
<feature type="compositionally biased region" description="Polar residues" evidence="1">
    <location>
        <begin position="481"/>
        <end position="490"/>
    </location>
</feature>
<gene>
    <name evidence="3" type="ORF">OTU49_011306</name>
</gene>
<name>A0AAW0W6J1_CHEQU</name>
<evidence type="ECO:0000259" key="2">
    <source>
        <dbReference type="PROSITE" id="PS51782"/>
    </source>
</evidence>
<accession>A0AAW0W6J1</accession>
<dbReference type="PROSITE" id="PS51782">
    <property type="entry name" value="LYSM"/>
    <property type="match status" value="1"/>
</dbReference>
<feature type="non-terminal residue" evidence="3">
    <location>
        <position position="568"/>
    </location>
</feature>
<dbReference type="EMBL" id="JARKIK010000086">
    <property type="protein sequence ID" value="KAK8724250.1"/>
    <property type="molecule type" value="Genomic_DNA"/>
</dbReference>
<evidence type="ECO:0000313" key="4">
    <source>
        <dbReference type="Proteomes" id="UP001445076"/>
    </source>
</evidence>
<evidence type="ECO:0000256" key="1">
    <source>
        <dbReference type="SAM" id="MobiDB-lite"/>
    </source>
</evidence>
<feature type="domain" description="LysM" evidence="2">
    <location>
        <begin position="74"/>
        <end position="117"/>
    </location>
</feature>
<sequence>MENERREGEPLLDTATPTRSSTPVPPPVVDPSWGLSALLVPLNFARSVVDHVNLSSLTSLVSAYYQAAEDKVTIGYNVSANDTLTSIAARFDTTPSELTKLNKLSTRFVYPGQVISVPDKTVAILDDKLERRHLDSTQNNEHDPLTKIRPPSPHGDLRTPLSPYTCPRTPANSVEIEKTLDRECLEKFLKISVRHITDGQGVVAGVLLVTPNAVMFDPNVSDPLVIEHGPESYGVIAPMEFVVNAALYYDIAHMRVKDTSIPKPEIPKPEIYWGPSQVELTGSQESPGKDASLSKDATFPELAASQDDNDSSCSCGGDTRESSAFPKAFEHELLTPIGSDVSPASGDGQPSSGQPSPSGQQQQAVPVAGDLTPIAEASRLEDSQVAPLNLAQTECDTISAQDLAQTDWTSGDQQMEDDLMCNEKKRTTSVTFDLTGEGEEAIPDMGSDANMQESRKQKVLKRLSYPLSWMESFNADKDSIAHQQQQQGVHPSSAPPAGGVGGPITADGPDGNKAGMFSNVFSMSNVSNMLSRRPSMDFAWRPLNQQPLSISTQQSAPQISGAVGSSSN</sequence>
<dbReference type="Pfam" id="PF01476">
    <property type="entry name" value="LysM"/>
    <property type="match status" value="1"/>
</dbReference>
<dbReference type="InterPro" id="IPR036779">
    <property type="entry name" value="LysM_dom_sf"/>
</dbReference>
<dbReference type="SUPFAM" id="SSF54106">
    <property type="entry name" value="LysM domain"/>
    <property type="match status" value="1"/>
</dbReference>
<dbReference type="SMART" id="SM00257">
    <property type="entry name" value="LysM"/>
    <property type="match status" value="1"/>
</dbReference>
<comment type="caution">
    <text evidence="3">The sequence shown here is derived from an EMBL/GenBank/DDBJ whole genome shotgun (WGS) entry which is preliminary data.</text>
</comment>